<proteinExistence type="predicted"/>
<gene>
    <name evidence="6" type="ORF">BCUN_0005</name>
</gene>
<evidence type="ECO:0000256" key="2">
    <source>
        <dbReference type="ARBA" id="ARBA00023125"/>
    </source>
</evidence>
<dbReference type="Pfam" id="PF00356">
    <property type="entry name" value="LacI"/>
    <property type="match status" value="1"/>
</dbReference>
<feature type="domain" description="HTH lacI-type" evidence="5">
    <location>
        <begin position="1"/>
        <end position="48"/>
    </location>
</feature>
<keyword evidence="7" id="KW-1185">Reference proteome</keyword>
<reference evidence="6 7" key="1">
    <citation type="submission" date="2014-03" db="EMBL/GenBank/DDBJ databases">
        <title>Genomics of Bifidobacteria.</title>
        <authorList>
            <person name="Ventura M."/>
            <person name="Milani C."/>
            <person name="Lugli G.A."/>
        </authorList>
    </citation>
    <scope>NUCLEOTIDE SEQUENCE [LARGE SCALE GENOMIC DNA]</scope>
    <source>
        <strain evidence="6 7">LMG 10738</strain>
    </source>
</reference>
<evidence type="ECO:0000256" key="4">
    <source>
        <dbReference type="SAM" id="MobiDB-lite"/>
    </source>
</evidence>
<dbReference type="SUPFAM" id="SSF47413">
    <property type="entry name" value="lambda repressor-like DNA-binding domains"/>
    <property type="match status" value="1"/>
</dbReference>
<dbReference type="STRING" id="1688.BCUN_0005"/>
<dbReference type="EMBL" id="JGYV01000001">
    <property type="protein sequence ID" value="KFI65513.1"/>
    <property type="molecule type" value="Genomic_DNA"/>
</dbReference>
<dbReference type="SMART" id="SM00354">
    <property type="entry name" value="HTH_LACI"/>
    <property type="match status" value="1"/>
</dbReference>
<evidence type="ECO:0000256" key="1">
    <source>
        <dbReference type="ARBA" id="ARBA00023015"/>
    </source>
</evidence>
<dbReference type="InterPro" id="IPR010982">
    <property type="entry name" value="Lambda_DNA-bd_dom_sf"/>
</dbReference>
<keyword evidence="3" id="KW-0804">Transcription</keyword>
<evidence type="ECO:0000313" key="7">
    <source>
        <dbReference type="Proteomes" id="UP000029067"/>
    </source>
</evidence>
<protein>
    <submittedName>
        <fullName evidence="6">LacI-type transcriptional regulator</fullName>
    </submittedName>
</protein>
<dbReference type="AlphaFoldDB" id="A0A087B3B3"/>
<comment type="caution">
    <text evidence="6">The sequence shown here is derived from an EMBL/GenBank/DDBJ whole genome shotgun (WGS) entry which is preliminary data.</text>
</comment>
<organism evidence="6 7">
    <name type="scientific">Bifidobacterium cuniculi</name>
    <dbReference type="NCBI Taxonomy" id="1688"/>
    <lineage>
        <taxon>Bacteria</taxon>
        <taxon>Bacillati</taxon>
        <taxon>Actinomycetota</taxon>
        <taxon>Actinomycetes</taxon>
        <taxon>Bifidobacteriales</taxon>
        <taxon>Bifidobacteriaceae</taxon>
        <taxon>Bifidobacterium</taxon>
    </lineage>
</organism>
<feature type="compositionally biased region" description="Basic residues" evidence="4">
    <location>
        <begin position="124"/>
        <end position="134"/>
    </location>
</feature>
<accession>A0A087B3B3</accession>
<dbReference type="Gene3D" id="3.40.50.2300">
    <property type="match status" value="1"/>
</dbReference>
<keyword evidence="1" id="KW-0805">Transcription regulation</keyword>
<dbReference type="InterPro" id="IPR000843">
    <property type="entry name" value="HTH_LacI"/>
</dbReference>
<name>A0A087B3B3_9BIFI</name>
<dbReference type="eggNOG" id="COG1609">
    <property type="taxonomic scope" value="Bacteria"/>
</dbReference>
<dbReference type="GO" id="GO:0003700">
    <property type="term" value="F:DNA-binding transcription factor activity"/>
    <property type="evidence" value="ECO:0007669"/>
    <property type="project" value="TreeGrafter"/>
</dbReference>
<dbReference type="GO" id="GO:0000976">
    <property type="term" value="F:transcription cis-regulatory region binding"/>
    <property type="evidence" value="ECO:0007669"/>
    <property type="project" value="TreeGrafter"/>
</dbReference>
<dbReference type="Gene3D" id="1.10.260.40">
    <property type="entry name" value="lambda repressor-like DNA-binding domains"/>
    <property type="match status" value="1"/>
</dbReference>
<dbReference type="CDD" id="cd01392">
    <property type="entry name" value="HTH_LacI"/>
    <property type="match status" value="1"/>
</dbReference>
<dbReference type="Proteomes" id="UP000029067">
    <property type="component" value="Unassembled WGS sequence"/>
</dbReference>
<dbReference type="OrthoDB" id="37081at2"/>
<feature type="region of interest" description="Disordered" evidence="4">
    <location>
        <begin position="113"/>
        <end position="144"/>
    </location>
</feature>
<evidence type="ECO:0000256" key="3">
    <source>
        <dbReference type="ARBA" id="ARBA00023163"/>
    </source>
</evidence>
<evidence type="ECO:0000313" key="6">
    <source>
        <dbReference type="EMBL" id="KFI65513.1"/>
    </source>
</evidence>
<dbReference type="PANTHER" id="PTHR30146">
    <property type="entry name" value="LACI-RELATED TRANSCRIPTIONAL REPRESSOR"/>
    <property type="match status" value="1"/>
</dbReference>
<dbReference type="PROSITE" id="PS50932">
    <property type="entry name" value="HTH_LACI_2"/>
    <property type="match status" value="1"/>
</dbReference>
<keyword evidence="2" id="KW-0238">DNA-binding</keyword>
<sequence length="144" mass="15558">MRDVVRRAGVSLVVNGTGYVSDRLRERVERAMRELDYVPNDLARHLSQGSTGLVGVIVPTVMHPFFATLTAALQRDLSARGVAIPGDLQVVAVGGTMVTSTAGLPLTAIRQGRRPRRVCDGTRRRPPHRGRCHPRAPGPGPDHA</sequence>
<dbReference type="PANTHER" id="PTHR30146:SF109">
    <property type="entry name" value="HTH-TYPE TRANSCRIPTIONAL REGULATOR GALS"/>
    <property type="match status" value="1"/>
</dbReference>
<evidence type="ECO:0000259" key="5">
    <source>
        <dbReference type="PROSITE" id="PS50932"/>
    </source>
</evidence>